<proteinExistence type="predicted"/>
<dbReference type="AlphaFoldDB" id="A0A1H6X975"/>
<keyword evidence="3" id="KW-1185">Reference proteome</keyword>
<name>A0A1H6X975_9GAMM</name>
<evidence type="ECO:0000256" key="1">
    <source>
        <dbReference type="SAM" id="MobiDB-lite"/>
    </source>
</evidence>
<evidence type="ECO:0000313" key="2">
    <source>
        <dbReference type="EMBL" id="SEJ24636.1"/>
    </source>
</evidence>
<sequence>MHRRTCASRGLLQGGDRVEMPPPMALPASRRHWNVASRWPGGWMRPSGGGRGHLPLHAALPALRLMEAT</sequence>
<reference evidence="2 3" key="1">
    <citation type="submission" date="2016-10" db="EMBL/GenBank/DDBJ databases">
        <authorList>
            <person name="de Groot N.N."/>
        </authorList>
    </citation>
    <scope>NUCLEOTIDE SEQUENCE [LARGE SCALE GENOMIC DNA]</scope>
    <source>
        <strain evidence="2 3">DSM 26515</strain>
    </source>
</reference>
<dbReference type="EMBL" id="FNYC01000005">
    <property type="protein sequence ID" value="SEJ24636.1"/>
    <property type="molecule type" value="Genomic_DNA"/>
</dbReference>
<feature type="region of interest" description="Disordered" evidence="1">
    <location>
        <begin position="1"/>
        <end position="22"/>
    </location>
</feature>
<gene>
    <name evidence="2" type="ORF">SAMN04487997_2821</name>
</gene>
<evidence type="ECO:0000313" key="3">
    <source>
        <dbReference type="Proteomes" id="UP000199420"/>
    </source>
</evidence>
<dbReference type="Proteomes" id="UP000199420">
    <property type="component" value="Unassembled WGS sequence"/>
</dbReference>
<protein>
    <submittedName>
        <fullName evidence="2">Uncharacterized protein</fullName>
    </submittedName>
</protein>
<accession>A0A1H6X975</accession>
<dbReference type="RefSeq" id="WP_139202443.1">
    <property type="nucleotide sequence ID" value="NZ_FNYC01000005.1"/>
</dbReference>
<organism evidence="2 3">
    <name type="scientific">Frateuria terrea</name>
    <dbReference type="NCBI Taxonomy" id="529704"/>
    <lineage>
        <taxon>Bacteria</taxon>
        <taxon>Pseudomonadati</taxon>
        <taxon>Pseudomonadota</taxon>
        <taxon>Gammaproteobacteria</taxon>
        <taxon>Lysobacterales</taxon>
        <taxon>Rhodanobacteraceae</taxon>
        <taxon>Frateuria</taxon>
    </lineage>
</organism>